<evidence type="ECO:0000256" key="5">
    <source>
        <dbReference type="PROSITE-ProRule" id="PRU00176"/>
    </source>
</evidence>
<dbReference type="STRING" id="1314777.A0A164N370"/>
<dbReference type="GO" id="GO:0005730">
    <property type="term" value="C:nucleolus"/>
    <property type="evidence" value="ECO:0007669"/>
    <property type="project" value="TreeGrafter"/>
</dbReference>
<feature type="domain" description="RRM" evidence="7">
    <location>
        <begin position="234"/>
        <end position="363"/>
    </location>
</feature>
<dbReference type="InterPro" id="IPR051945">
    <property type="entry name" value="RRM_MRD1_RNA_proc_ribogen"/>
</dbReference>
<dbReference type="AlphaFoldDB" id="A0A164N370"/>
<keyword evidence="2" id="KW-0677">Repeat</keyword>
<reference evidence="8 9" key="1">
    <citation type="journal article" date="2016" name="Mol. Biol. Evol.">
        <title>Comparative Genomics of Early-Diverging Mushroom-Forming Fungi Provides Insights into the Origins of Lignocellulose Decay Capabilities.</title>
        <authorList>
            <person name="Nagy L.G."/>
            <person name="Riley R."/>
            <person name="Tritt A."/>
            <person name="Adam C."/>
            <person name="Daum C."/>
            <person name="Floudas D."/>
            <person name="Sun H."/>
            <person name="Yadav J.S."/>
            <person name="Pangilinan J."/>
            <person name="Larsson K.H."/>
            <person name="Matsuura K."/>
            <person name="Barry K."/>
            <person name="Labutti K."/>
            <person name="Kuo R."/>
            <person name="Ohm R.A."/>
            <person name="Bhattacharya S.S."/>
            <person name="Shirouzu T."/>
            <person name="Yoshinaga Y."/>
            <person name="Martin F.M."/>
            <person name="Grigoriev I.V."/>
            <person name="Hibbett D.S."/>
        </authorList>
    </citation>
    <scope>NUCLEOTIDE SEQUENCE [LARGE SCALE GENOMIC DNA]</scope>
    <source>
        <strain evidence="8 9">HHB9708</strain>
    </source>
</reference>
<dbReference type="PANTHER" id="PTHR48039:SF5">
    <property type="entry name" value="RNA-BINDING PROTEIN 28"/>
    <property type="match status" value="1"/>
</dbReference>
<dbReference type="PANTHER" id="PTHR48039">
    <property type="entry name" value="RNA-BINDING MOTIF PROTEIN 14B"/>
    <property type="match status" value="1"/>
</dbReference>
<evidence type="ECO:0000256" key="4">
    <source>
        <dbReference type="ARBA" id="ARBA00023242"/>
    </source>
</evidence>
<gene>
    <name evidence="8" type="ORF">SISNIDRAFT_536287</name>
</gene>
<dbReference type="EMBL" id="KV419452">
    <property type="protein sequence ID" value="KZS87304.1"/>
    <property type="molecule type" value="Genomic_DNA"/>
</dbReference>
<feature type="compositionally biased region" description="Low complexity" evidence="6">
    <location>
        <begin position="723"/>
        <end position="736"/>
    </location>
</feature>
<feature type="compositionally biased region" description="Basic and acidic residues" evidence="6">
    <location>
        <begin position="96"/>
        <end position="114"/>
    </location>
</feature>
<evidence type="ECO:0000313" key="9">
    <source>
        <dbReference type="Proteomes" id="UP000076722"/>
    </source>
</evidence>
<dbReference type="FunFam" id="3.30.70.330:FF:000406">
    <property type="entry name" value="Related to Nucleolar protein NOP4"/>
    <property type="match status" value="1"/>
</dbReference>
<dbReference type="InterPro" id="IPR012677">
    <property type="entry name" value="Nucleotide-bd_a/b_plait_sf"/>
</dbReference>
<feature type="compositionally biased region" description="Acidic residues" evidence="6">
    <location>
        <begin position="422"/>
        <end position="435"/>
    </location>
</feature>
<evidence type="ECO:0000256" key="1">
    <source>
        <dbReference type="ARBA" id="ARBA00004123"/>
    </source>
</evidence>
<dbReference type="Pfam" id="PF00076">
    <property type="entry name" value="RRM_1"/>
    <property type="match status" value="4"/>
</dbReference>
<dbReference type="OrthoDB" id="267048at2759"/>
<feature type="compositionally biased region" description="Acidic residues" evidence="6">
    <location>
        <begin position="377"/>
        <end position="391"/>
    </location>
</feature>
<feature type="compositionally biased region" description="Low complexity" evidence="6">
    <location>
        <begin position="392"/>
        <end position="406"/>
    </location>
</feature>
<name>A0A164N370_9AGAM</name>
<evidence type="ECO:0000256" key="3">
    <source>
        <dbReference type="ARBA" id="ARBA00022884"/>
    </source>
</evidence>
<feature type="region of interest" description="Disordered" evidence="6">
    <location>
        <begin position="790"/>
        <end position="820"/>
    </location>
</feature>
<evidence type="ECO:0000256" key="6">
    <source>
        <dbReference type="SAM" id="MobiDB-lite"/>
    </source>
</evidence>
<proteinExistence type="predicted"/>
<comment type="subcellular location">
    <subcellularLocation>
        <location evidence="1">Nucleus</location>
    </subcellularLocation>
</comment>
<keyword evidence="4" id="KW-0539">Nucleus</keyword>
<feature type="compositionally biased region" description="Low complexity" evidence="6">
    <location>
        <begin position="276"/>
        <end position="303"/>
    </location>
</feature>
<evidence type="ECO:0000313" key="8">
    <source>
        <dbReference type="EMBL" id="KZS87304.1"/>
    </source>
</evidence>
<dbReference type="InterPro" id="IPR035979">
    <property type="entry name" value="RBD_domain_sf"/>
</dbReference>
<sequence length="867" mass="95427">MSDRKHEVLKTEMEDEKHGSTIFVSNLPFAATSTDLQTLFSDIAPVRTAFVVLDKEKKVSKGVGLVGFAIKEDAERAMDMLDKGEINILGRNLRGEWAGKHTPGEPKEKKEKKTTVPRITKDPNAVRTIVISGLNSSISSKHLWKKIRKCPGAQSIEYPIPSDPSLGTSPRIAHALFATPAEALKATQSLHAHTFKGSLLSVTLKKRADGLVKPIPSITSTSKTNGKVEPSRSSRLIIRNLPWNITEADLRALFLPHGPIHSVHLPTAKPPPTSNPPTSTSTSAPDPTTATAPDPSTPADTPSPSTPPKDPPKRSTGFAFIWFLSRKDAERAISAVNGMNVVPGLHSALKLGGRVVAVDWAISKERWEKEVAKADADAEEEKVEDDDDSEAGDSASASTSDSGSNASEDDSNDESDSHFDSSDEDEDEDMDAEDEEPKRPSLPTPEDGTTLFLRNLPYEATEDELRNLFKPFGTLRYARITIDHATSRPRGTGFICFWSPSSAQSVLSLAASLKSQSTGLSLSNLQRDSSQKKNPFAMPSILTPDPSAGLSRALVLHGRTIDVSLAVSRERAGELRDEGERGRRKEDKRCLYLLREGVIFPNTPAAATLSNVELDERVTSFNTRRALLKSNPSLYISKTRLSVRRVPVWVSERVLKRVAGWAVGEFERGVKRGEREGLSVEEIAVDEDEDETGKAKAKEGEESKGDGKKKKKWTRPTRPTAVPKSSSSTKSKPTSSLKNKGRSKGYGFLELRTHADALRVLRVLNGRKGMEGMMRGWWRDELVGSVKRGEEEVRKMGGGEEKEEKEADANGKNDGKEEKGKAMILEFSIENIQVVKRRAEKISGEREERTKPVKRRVRLPFSHHHYF</sequence>
<feature type="domain" description="RRM" evidence="7">
    <location>
        <begin position="20"/>
        <end position="100"/>
    </location>
</feature>
<feature type="region of interest" description="Disordered" evidence="6">
    <location>
        <begin position="371"/>
        <end position="450"/>
    </location>
</feature>
<protein>
    <submittedName>
        <fullName evidence="8">RNA-binding domain-containing protein</fullName>
    </submittedName>
</protein>
<keyword evidence="3 5" id="KW-0694">RNA-binding</keyword>
<dbReference type="InterPro" id="IPR000504">
    <property type="entry name" value="RRM_dom"/>
</dbReference>
<evidence type="ECO:0000259" key="7">
    <source>
        <dbReference type="PROSITE" id="PS50102"/>
    </source>
</evidence>
<organism evidence="8 9">
    <name type="scientific">Sistotremastrum niveocremeum HHB9708</name>
    <dbReference type="NCBI Taxonomy" id="1314777"/>
    <lineage>
        <taxon>Eukaryota</taxon>
        <taxon>Fungi</taxon>
        <taxon>Dikarya</taxon>
        <taxon>Basidiomycota</taxon>
        <taxon>Agaricomycotina</taxon>
        <taxon>Agaricomycetes</taxon>
        <taxon>Sistotremastrales</taxon>
        <taxon>Sistotremastraceae</taxon>
        <taxon>Sertulicium</taxon>
        <taxon>Sertulicium niveocremeum</taxon>
    </lineage>
</organism>
<evidence type="ECO:0000256" key="2">
    <source>
        <dbReference type="ARBA" id="ARBA00022737"/>
    </source>
</evidence>
<feature type="region of interest" description="Disordered" evidence="6">
    <location>
        <begin position="264"/>
        <end position="314"/>
    </location>
</feature>
<feature type="region of interest" description="Disordered" evidence="6">
    <location>
        <begin position="96"/>
        <end position="116"/>
    </location>
</feature>
<dbReference type="PROSITE" id="PS50102">
    <property type="entry name" value="RRM"/>
    <property type="match status" value="3"/>
</dbReference>
<keyword evidence="9" id="KW-1185">Reference proteome</keyword>
<dbReference type="Proteomes" id="UP000076722">
    <property type="component" value="Unassembled WGS sequence"/>
</dbReference>
<feature type="region of interest" description="Disordered" evidence="6">
    <location>
        <begin position="681"/>
        <end position="743"/>
    </location>
</feature>
<feature type="compositionally biased region" description="Basic and acidic residues" evidence="6">
    <location>
        <begin position="692"/>
        <end position="706"/>
    </location>
</feature>
<dbReference type="GO" id="GO:0003729">
    <property type="term" value="F:mRNA binding"/>
    <property type="evidence" value="ECO:0007669"/>
    <property type="project" value="TreeGrafter"/>
</dbReference>
<feature type="domain" description="RRM" evidence="7">
    <location>
        <begin position="449"/>
        <end position="568"/>
    </location>
</feature>
<dbReference type="SMART" id="SM00360">
    <property type="entry name" value="RRM"/>
    <property type="match status" value="5"/>
</dbReference>
<dbReference type="SUPFAM" id="SSF54928">
    <property type="entry name" value="RNA-binding domain, RBD"/>
    <property type="match status" value="3"/>
</dbReference>
<dbReference type="Gene3D" id="3.30.70.330">
    <property type="match status" value="4"/>
</dbReference>
<accession>A0A164N370</accession>